<evidence type="ECO:0000313" key="4">
    <source>
        <dbReference type="Proteomes" id="UP000440578"/>
    </source>
</evidence>
<feature type="region of interest" description="Disordered" evidence="2">
    <location>
        <begin position="1"/>
        <end position="77"/>
    </location>
</feature>
<keyword evidence="1" id="KW-0175">Coiled coil</keyword>
<reference evidence="3 4" key="1">
    <citation type="submission" date="2019-07" db="EMBL/GenBank/DDBJ databases">
        <title>Draft genome assembly of a fouling barnacle, Amphibalanus amphitrite (Darwin, 1854): The first reference genome for Thecostraca.</title>
        <authorList>
            <person name="Kim W."/>
        </authorList>
    </citation>
    <scope>NUCLEOTIDE SEQUENCE [LARGE SCALE GENOMIC DNA]</scope>
    <source>
        <strain evidence="3">SNU_AA5</strain>
        <tissue evidence="3">Soma without cirri and trophi</tissue>
    </source>
</reference>
<protein>
    <submittedName>
        <fullName evidence="3">Uncharacterized protein</fullName>
    </submittedName>
</protein>
<dbReference type="Proteomes" id="UP000440578">
    <property type="component" value="Unassembled WGS sequence"/>
</dbReference>
<organism evidence="3 4">
    <name type="scientific">Amphibalanus amphitrite</name>
    <name type="common">Striped barnacle</name>
    <name type="synonym">Balanus amphitrite</name>
    <dbReference type="NCBI Taxonomy" id="1232801"/>
    <lineage>
        <taxon>Eukaryota</taxon>
        <taxon>Metazoa</taxon>
        <taxon>Ecdysozoa</taxon>
        <taxon>Arthropoda</taxon>
        <taxon>Crustacea</taxon>
        <taxon>Multicrustacea</taxon>
        <taxon>Cirripedia</taxon>
        <taxon>Thoracica</taxon>
        <taxon>Thoracicalcarea</taxon>
        <taxon>Balanomorpha</taxon>
        <taxon>Balanoidea</taxon>
        <taxon>Balanidae</taxon>
        <taxon>Amphibalaninae</taxon>
        <taxon>Amphibalanus</taxon>
    </lineage>
</organism>
<keyword evidence="4" id="KW-1185">Reference proteome</keyword>
<comment type="caution">
    <text evidence="3">The sequence shown here is derived from an EMBL/GenBank/DDBJ whole genome shotgun (WGS) entry which is preliminary data.</text>
</comment>
<name>A0A6A4W906_AMPAM</name>
<sequence length="388" mass="42232">MSARQRRNSGGRSTEHLSPIPEQSSVSGDQSRSTRSLRSDARSSRSHSRSSVVDSRTPRDEMSEMTAVDPDKANDELHEKTKEALGSLIVRKDELESNGIETEMMYKELMNCVSPWRRKKLQQEANQSQAALEDALRNADELMKQAKGAFEAYQTMQDPKRKEAAAGDLFWKAKVMHKTLTACVQVACNAESARDQLAWADKMGKIMNSMMAIFRIMDELKQNLSKERALTRTLTSVMQKHGHGDVFDVKAMEGCGDEADIALLLARANMGARRPAPPALSSRLAAALQSHRGALLAAGAPLLVWALWAALAPELGVWDVAQAVGQAPNAVLTALGLAREEPGLLETAELWLASLVTGLLCWLPGICSSGEPVSAGSLWAVANKLSPF</sequence>
<dbReference type="OrthoDB" id="6391097at2759"/>
<evidence type="ECO:0000256" key="2">
    <source>
        <dbReference type="SAM" id="MobiDB-lite"/>
    </source>
</evidence>
<evidence type="ECO:0000256" key="1">
    <source>
        <dbReference type="SAM" id="Coils"/>
    </source>
</evidence>
<dbReference type="EMBL" id="VIIS01001290">
    <property type="protein sequence ID" value="KAF0300140.1"/>
    <property type="molecule type" value="Genomic_DNA"/>
</dbReference>
<feature type="coiled-coil region" evidence="1">
    <location>
        <begin position="118"/>
        <end position="152"/>
    </location>
</feature>
<proteinExistence type="predicted"/>
<accession>A0A6A4W906</accession>
<gene>
    <name evidence="3" type="ORF">FJT64_027315</name>
</gene>
<evidence type="ECO:0000313" key="3">
    <source>
        <dbReference type="EMBL" id="KAF0300140.1"/>
    </source>
</evidence>
<dbReference type="AlphaFoldDB" id="A0A6A4W906"/>
<feature type="compositionally biased region" description="Polar residues" evidence="2">
    <location>
        <begin position="21"/>
        <end position="30"/>
    </location>
</feature>